<dbReference type="Proteomes" id="UP000563898">
    <property type="component" value="Unassembled WGS sequence"/>
</dbReference>
<evidence type="ECO:0000256" key="1">
    <source>
        <dbReference type="SAM" id="MobiDB-lite"/>
    </source>
</evidence>
<dbReference type="RefSeq" id="WP_006370088.1">
    <property type="nucleotide sequence ID" value="NZ_CP073075.1"/>
</dbReference>
<accession>A0A846WKW7</accession>
<gene>
    <name evidence="3" type="ORF">HGA05_12115</name>
</gene>
<keyword evidence="2" id="KW-1133">Transmembrane helix</keyword>
<dbReference type="EMBL" id="JAAXPC010000006">
    <property type="protein sequence ID" value="NKY02324.1"/>
    <property type="molecule type" value="Genomic_DNA"/>
</dbReference>
<organism evidence="3 4">
    <name type="scientific">Gordonia polyisoprenivorans</name>
    <dbReference type="NCBI Taxonomy" id="84595"/>
    <lineage>
        <taxon>Bacteria</taxon>
        <taxon>Bacillati</taxon>
        <taxon>Actinomycetota</taxon>
        <taxon>Actinomycetes</taxon>
        <taxon>Mycobacteriales</taxon>
        <taxon>Gordoniaceae</taxon>
        <taxon>Gordonia</taxon>
    </lineage>
</organism>
<feature type="transmembrane region" description="Helical" evidence="2">
    <location>
        <begin position="135"/>
        <end position="158"/>
    </location>
</feature>
<reference evidence="3 4" key="1">
    <citation type="submission" date="2020-04" db="EMBL/GenBank/DDBJ databases">
        <title>MicrobeNet Type strains.</title>
        <authorList>
            <person name="Nicholson A.C."/>
        </authorList>
    </citation>
    <scope>NUCLEOTIDE SEQUENCE [LARGE SCALE GENOMIC DNA]</scope>
    <source>
        <strain evidence="3 4">ATCC BAA-14</strain>
    </source>
</reference>
<feature type="transmembrane region" description="Helical" evidence="2">
    <location>
        <begin position="107"/>
        <end position="129"/>
    </location>
</feature>
<feature type="region of interest" description="Disordered" evidence="1">
    <location>
        <begin position="1"/>
        <end position="31"/>
    </location>
</feature>
<evidence type="ECO:0000313" key="3">
    <source>
        <dbReference type="EMBL" id="NKY02324.1"/>
    </source>
</evidence>
<feature type="transmembrane region" description="Helical" evidence="2">
    <location>
        <begin position="65"/>
        <end position="86"/>
    </location>
</feature>
<feature type="compositionally biased region" description="Polar residues" evidence="1">
    <location>
        <begin position="1"/>
        <end position="14"/>
    </location>
</feature>
<proteinExistence type="predicted"/>
<evidence type="ECO:0000313" key="4">
    <source>
        <dbReference type="Proteomes" id="UP000563898"/>
    </source>
</evidence>
<comment type="caution">
    <text evidence="3">The sequence shown here is derived from an EMBL/GenBank/DDBJ whole genome shotgun (WGS) entry which is preliminary data.</text>
</comment>
<feature type="transmembrane region" description="Helical" evidence="2">
    <location>
        <begin position="170"/>
        <end position="189"/>
    </location>
</feature>
<keyword evidence="2" id="KW-0812">Transmembrane</keyword>
<sequence>MIIENSPSAESTGTDPGRRRTDDLSPDPTLPTNRVQMIGSALVVGAMSWGVALTCLDGVDGFGAASLLTGIAALMFQAALLGLLHLQYRDRAMTGKGGAARVARIGYTAQAVVLAGAMVSTTLDAFWLIQGSLVWTVFDSCWPLSMLGMLIIGIRVAIAGRWHGALRWQTLFAQSWLVWGIPLSALGFVGSVLGGAQIVLGYGVLGGLLVAWPARGRTASTAWSHDR</sequence>
<keyword evidence="2" id="KW-0472">Membrane</keyword>
<dbReference type="AlphaFoldDB" id="A0A846WKW7"/>
<protein>
    <recommendedName>
        <fullName evidence="5">Integral membrane protein</fullName>
    </recommendedName>
</protein>
<evidence type="ECO:0008006" key="5">
    <source>
        <dbReference type="Google" id="ProtNLM"/>
    </source>
</evidence>
<evidence type="ECO:0000256" key="2">
    <source>
        <dbReference type="SAM" id="Phobius"/>
    </source>
</evidence>
<name>A0A846WKW7_9ACTN</name>